<organism evidence="2 3">
    <name type="scientific">Magnetofaba australis IT-1</name>
    <dbReference type="NCBI Taxonomy" id="1434232"/>
    <lineage>
        <taxon>Bacteria</taxon>
        <taxon>Pseudomonadati</taxon>
        <taxon>Pseudomonadota</taxon>
        <taxon>Magnetococcia</taxon>
        <taxon>Magnetococcales</taxon>
        <taxon>Magnetococcaceae</taxon>
        <taxon>Magnetofaba</taxon>
    </lineage>
</organism>
<accession>A0A1Y2K8L9</accession>
<feature type="transmembrane region" description="Helical" evidence="1">
    <location>
        <begin position="126"/>
        <end position="143"/>
    </location>
</feature>
<keyword evidence="1" id="KW-0812">Transmembrane</keyword>
<name>A0A1Y2K8L9_9PROT</name>
<keyword evidence="1" id="KW-0472">Membrane</keyword>
<dbReference type="Proteomes" id="UP000194003">
    <property type="component" value="Unassembled WGS sequence"/>
</dbReference>
<dbReference type="RefSeq" id="WP_085440599.1">
    <property type="nucleotide sequence ID" value="NZ_LVJN01000015.1"/>
</dbReference>
<feature type="transmembrane region" description="Helical" evidence="1">
    <location>
        <begin position="37"/>
        <end position="55"/>
    </location>
</feature>
<comment type="caution">
    <text evidence="2">The sequence shown here is derived from an EMBL/GenBank/DDBJ whole genome shotgun (WGS) entry which is preliminary data.</text>
</comment>
<dbReference type="STRING" id="1434232.MAIT1_00279"/>
<evidence type="ECO:0000256" key="1">
    <source>
        <dbReference type="SAM" id="Phobius"/>
    </source>
</evidence>
<keyword evidence="1" id="KW-1133">Transmembrane helix</keyword>
<feature type="transmembrane region" description="Helical" evidence="1">
    <location>
        <begin position="61"/>
        <end position="78"/>
    </location>
</feature>
<feature type="transmembrane region" description="Helical" evidence="1">
    <location>
        <begin position="155"/>
        <end position="175"/>
    </location>
</feature>
<proteinExistence type="predicted"/>
<dbReference type="AlphaFoldDB" id="A0A1Y2K8L9"/>
<keyword evidence="3" id="KW-1185">Reference proteome</keyword>
<feature type="transmembrane region" description="Helical" evidence="1">
    <location>
        <begin position="308"/>
        <end position="326"/>
    </location>
</feature>
<protein>
    <submittedName>
        <fullName evidence="2">Uncharacterized protein</fullName>
    </submittedName>
</protein>
<feature type="transmembrane region" description="Helical" evidence="1">
    <location>
        <begin position="364"/>
        <end position="386"/>
    </location>
</feature>
<evidence type="ECO:0000313" key="3">
    <source>
        <dbReference type="Proteomes" id="UP000194003"/>
    </source>
</evidence>
<evidence type="ECO:0000313" key="2">
    <source>
        <dbReference type="EMBL" id="OSM06847.1"/>
    </source>
</evidence>
<gene>
    <name evidence="2" type="ORF">MAIT1_00279</name>
</gene>
<dbReference type="EMBL" id="LVJN01000015">
    <property type="protein sequence ID" value="OSM06847.1"/>
    <property type="molecule type" value="Genomic_DNA"/>
</dbReference>
<feature type="transmembrane region" description="Helical" evidence="1">
    <location>
        <begin position="85"/>
        <end position="106"/>
    </location>
</feature>
<reference evidence="2 3" key="1">
    <citation type="journal article" date="2016" name="BMC Genomics">
        <title>Combined genomic and structural analyses of a cultured magnetotactic bacterium reveals its niche adaptation to a dynamic environment.</title>
        <authorList>
            <person name="Araujo A.C."/>
            <person name="Morillo V."/>
            <person name="Cypriano J."/>
            <person name="Teixeira L.C."/>
            <person name="Leao P."/>
            <person name="Lyra S."/>
            <person name="Almeida L.G."/>
            <person name="Bazylinski D.A."/>
            <person name="Vasconcellos A.T."/>
            <person name="Abreu F."/>
            <person name="Lins U."/>
        </authorList>
    </citation>
    <scope>NUCLEOTIDE SEQUENCE [LARGE SCALE GENOMIC DNA]</scope>
    <source>
        <strain evidence="2 3">IT-1</strain>
    </source>
</reference>
<sequence>MSEASKYHPTGERAWLALALLQAVGANLLAAKSFEPITLILALPHLGVTWLLWLGGRAFGLPGWIAACAAAPGAWLLLPHAEDALSPLAVELAQGAGAIGLLWLGMGTRRWVGWSMAAALALSAAYHHPYWGFLLIALPIIALTDAQRPQWLRTAMARGGAVLLLLVAPVAMLALQSVNAPHIWLGSHPSGGLRLLAVAAPILEEEMLPAITEQIRPMAAELIKRRKAEGLERPFSNFNWIRYGVWHKQMDKSQQMINDLLLFNKDQEADLYYRKLAWQIIAQRPLDFARWLLSAQADALITQVARNVWAQAAVVLLLLAGIRRLWRPAVVDPAWLGARRLVANGVWLYLLGVFWVSLNGAPEVWLVNWLAVFPLAGLIALGLLGLRPVADAGD</sequence>
<dbReference type="OrthoDB" id="9775969at2"/>
<feature type="transmembrane region" description="Helical" evidence="1">
    <location>
        <begin position="338"/>
        <end position="358"/>
    </location>
</feature>